<proteinExistence type="inferred from homology"/>
<dbReference type="PROSITE" id="PS00813">
    <property type="entry name" value="IF4E"/>
    <property type="match status" value="1"/>
</dbReference>
<dbReference type="PANTHER" id="PTHR11960">
    <property type="entry name" value="EUKARYOTIC TRANSLATION INITIATION FACTOR 4E RELATED"/>
    <property type="match status" value="1"/>
</dbReference>
<dbReference type="GO" id="GO:0016281">
    <property type="term" value="C:eukaryotic translation initiation factor 4F complex"/>
    <property type="evidence" value="ECO:0007669"/>
    <property type="project" value="TreeGrafter"/>
</dbReference>
<accession>A0A448YRG8</accession>
<dbReference type="STRING" id="13370.A0A448YRG8"/>
<dbReference type="Pfam" id="PF01652">
    <property type="entry name" value="IF4E"/>
    <property type="match status" value="1"/>
</dbReference>
<evidence type="ECO:0000313" key="9">
    <source>
        <dbReference type="Proteomes" id="UP000290900"/>
    </source>
</evidence>
<sequence length="238" mass="27698">MSEEELNKKTQDLSLEDREEKVEEKPTEEKHTEEKSEETTEEKEKKDVTILENKEEFTVKHPLNSKWTLWYTKPAVDSSESWADLLKPIVSFDTVEEFWGIYHAVPKAADLPLKSDYHLFRNDIKPEWEDRANSKGGKWSCQFRSKKTDIHELWTRSLLSVIGETIENDEQDEVNGVVLNVRKNGYRIGLWTKSCNQANLRPIGERFKKVLKLSDGETIEFMSHKESGDRNAAPLIVM</sequence>
<dbReference type="InParanoid" id="A0A448YRG8"/>
<dbReference type="GO" id="GO:0000340">
    <property type="term" value="F:RNA 7-methylguanosine cap binding"/>
    <property type="evidence" value="ECO:0007669"/>
    <property type="project" value="TreeGrafter"/>
</dbReference>
<evidence type="ECO:0000313" key="8">
    <source>
        <dbReference type="EMBL" id="VEU23496.1"/>
    </source>
</evidence>
<dbReference type="SUPFAM" id="SSF55418">
    <property type="entry name" value="eIF4e-like"/>
    <property type="match status" value="1"/>
</dbReference>
<evidence type="ECO:0000256" key="5">
    <source>
        <dbReference type="ARBA" id="ARBA00022917"/>
    </source>
</evidence>
<keyword evidence="9" id="KW-1185">Reference proteome</keyword>
<dbReference type="InterPro" id="IPR001040">
    <property type="entry name" value="TIF_eIF_4E"/>
</dbReference>
<dbReference type="GO" id="GO:0006417">
    <property type="term" value="P:regulation of translation"/>
    <property type="evidence" value="ECO:0007669"/>
    <property type="project" value="UniProtKB-KW"/>
</dbReference>
<keyword evidence="4 6" id="KW-0694">RNA-binding</keyword>
<evidence type="ECO:0000256" key="1">
    <source>
        <dbReference type="ARBA" id="ARBA00009860"/>
    </source>
</evidence>
<evidence type="ECO:0000256" key="4">
    <source>
        <dbReference type="ARBA" id="ARBA00022884"/>
    </source>
</evidence>
<dbReference type="FunCoup" id="A0A448YRG8">
    <property type="interactions" value="1309"/>
</dbReference>
<keyword evidence="5 6" id="KW-0648">Protein biosynthesis</keyword>
<reference evidence="8 9" key="1">
    <citation type="submission" date="2018-12" db="EMBL/GenBank/DDBJ databases">
        <authorList>
            <person name="Tiukova I."/>
            <person name="Dainat J."/>
        </authorList>
    </citation>
    <scope>NUCLEOTIDE SEQUENCE [LARGE SCALE GENOMIC DNA]</scope>
</reference>
<gene>
    <name evidence="8" type="ORF">BRENAR_LOCUS4226</name>
</gene>
<feature type="region of interest" description="Disordered" evidence="7">
    <location>
        <begin position="1"/>
        <end position="48"/>
    </location>
</feature>
<dbReference type="OrthoDB" id="590761at2759"/>
<keyword evidence="3" id="KW-0810">Translation regulation</keyword>
<dbReference type="InterPro" id="IPR019770">
    <property type="entry name" value="TIF_eIF_4E_CS"/>
</dbReference>
<dbReference type="GO" id="GO:0003743">
    <property type="term" value="F:translation initiation factor activity"/>
    <property type="evidence" value="ECO:0007669"/>
    <property type="project" value="UniProtKB-KW"/>
</dbReference>
<protein>
    <submittedName>
        <fullName evidence="8">DEKNAAC104507</fullName>
    </submittedName>
</protein>
<evidence type="ECO:0000256" key="2">
    <source>
        <dbReference type="ARBA" id="ARBA00022540"/>
    </source>
</evidence>
<dbReference type="Proteomes" id="UP000290900">
    <property type="component" value="Unassembled WGS sequence"/>
</dbReference>
<evidence type="ECO:0000256" key="3">
    <source>
        <dbReference type="ARBA" id="ARBA00022845"/>
    </source>
</evidence>
<evidence type="ECO:0000256" key="7">
    <source>
        <dbReference type="SAM" id="MobiDB-lite"/>
    </source>
</evidence>
<dbReference type="PANTHER" id="PTHR11960:SF8">
    <property type="entry name" value="EUKARYOTIC TRANSLATION INITIATION FACTOR 4E1-RELATED"/>
    <property type="match status" value="1"/>
</dbReference>
<name>A0A448YRG8_BRENA</name>
<comment type="similarity">
    <text evidence="1 6">Belongs to the eukaryotic initiation factor 4E family.</text>
</comment>
<dbReference type="EMBL" id="CAACVR010000045">
    <property type="protein sequence ID" value="VEU23496.1"/>
    <property type="molecule type" value="Genomic_DNA"/>
</dbReference>
<dbReference type="InterPro" id="IPR023398">
    <property type="entry name" value="TIF_eIF4e-like"/>
</dbReference>
<keyword evidence="2 6" id="KW-0396">Initiation factor</keyword>
<dbReference type="Gene3D" id="3.30.760.10">
    <property type="entry name" value="RNA Cap, Translation Initiation Factor Eif4e"/>
    <property type="match status" value="1"/>
</dbReference>
<evidence type="ECO:0000256" key="6">
    <source>
        <dbReference type="RuleBase" id="RU004374"/>
    </source>
</evidence>
<dbReference type="AlphaFoldDB" id="A0A448YRG8"/>
<organism evidence="8 9">
    <name type="scientific">Brettanomyces naardenensis</name>
    <name type="common">Yeast</name>
    <dbReference type="NCBI Taxonomy" id="13370"/>
    <lineage>
        <taxon>Eukaryota</taxon>
        <taxon>Fungi</taxon>
        <taxon>Dikarya</taxon>
        <taxon>Ascomycota</taxon>
        <taxon>Saccharomycotina</taxon>
        <taxon>Pichiomycetes</taxon>
        <taxon>Pichiales</taxon>
        <taxon>Pichiaceae</taxon>
        <taxon>Brettanomyces</taxon>
    </lineage>
</organism>